<evidence type="ECO:0000313" key="2">
    <source>
        <dbReference type="EMBL" id="TQV84382.1"/>
    </source>
</evidence>
<dbReference type="EMBL" id="VIKS01000014">
    <property type="protein sequence ID" value="TQV84382.1"/>
    <property type="molecule type" value="Genomic_DNA"/>
</dbReference>
<dbReference type="Proteomes" id="UP000315439">
    <property type="component" value="Unassembled WGS sequence"/>
</dbReference>
<gene>
    <name evidence="2" type="ORF">FLL46_22430</name>
</gene>
<dbReference type="InterPro" id="IPR003607">
    <property type="entry name" value="HD/PDEase_dom"/>
</dbReference>
<keyword evidence="3" id="KW-1185">Reference proteome</keyword>
<dbReference type="GO" id="GO:0002953">
    <property type="term" value="F:5'-deoxynucleotidase activity"/>
    <property type="evidence" value="ECO:0007669"/>
    <property type="project" value="UniProtKB-EC"/>
</dbReference>
<reference evidence="2 3" key="1">
    <citation type="submission" date="2019-07" db="EMBL/GenBank/DDBJ databases">
        <title>Draft genome for Aliikangiella sp. M105.</title>
        <authorList>
            <person name="Wang G."/>
        </authorList>
    </citation>
    <scope>NUCLEOTIDE SEQUENCE [LARGE SCALE GENOMIC DNA]</scope>
    <source>
        <strain evidence="2 3">M105</strain>
    </source>
</reference>
<comment type="caution">
    <text evidence="2">The sequence shown here is derived from an EMBL/GenBank/DDBJ whole genome shotgun (WGS) entry which is preliminary data.</text>
</comment>
<dbReference type="AlphaFoldDB" id="A0A545U4J7"/>
<evidence type="ECO:0000259" key="1">
    <source>
        <dbReference type="SMART" id="SM00471"/>
    </source>
</evidence>
<dbReference type="EC" id="3.1.3.89" evidence="2"/>
<proteinExistence type="predicted"/>
<dbReference type="SUPFAM" id="SSF109604">
    <property type="entry name" value="HD-domain/PDEase-like"/>
    <property type="match status" value="1"/>
</dbReference>
<name>A0A545U4J7_9GAMM</name>
<dbReference type="NCBIfam" id="NF003009">
    <property type="entry name" value="PRK03826.1"/>
    <property type="match status" value="1"/>
</dbReference>
<dbReference type="RefSeq" id="WP_142933951.1">
    <property type="nucleotide sequence ID" value="NZ_ML660170.1"/>
</dbReference>
<dbReference type="Gene3D" id="1.10.3210.10">
    <property type="entry name" value="Hypothetical protein af1432"/>
    <property type="match status" value="1"/>
</dbReference>
<keyword evidence="2" id="KW-0378">Hydrolase</keyword>
<protein>
    <submittedName>
        <fullName evidence="2">5'-deoxynucleotidase</fullName>
        <ecNumber evidence="2">3.1.3.89</ecNumber>
    </submittedName>
</protein>
<sequence length="218" mass="24484">MKNEQVKETSRQSHFFAYISKIRWIIRWGLKRNAIPENVMEHSWEVSTIAHAMALISNKRFGGQYDANLVATTALYHDVSEVITGDMPTPIKYHSAGMQKAFKDVEIQAERELIGLLPDDLKEDFTSLVVTSEISPDILRIIKGADTVAAFLKCQEELKAGNSEFSKAAEDIAARLSGFNMPEVNAFLEIFAPSYKLTLDELLNGGEKVRTLPLHQSR</sequence>
<dbReference type="SMART" id="SM00471">
    <property type="entry name" value="HDc"/>
    <property type="match status" value="1"/>
</dbReference>
<dbReference type="OrthoDB" id="9812744at2"/>
<accession>A0A545U4J7</accession>
<dbReference type="Pfam" id="PF12917">
    <property type="entry name" value="YfbR-like"/>
    <property type="match status" value="1"/>
</dbReference>
<dbReference type="CDD" id="cd00077">
    <property type="entry name" value="HDc"/>
    <property type="match status" value="1"/>
</dbReference>
<organism evidence="2 3">
    <name type="scientific">Aliikangiella coralliicola</name>
    <dbReference type="NCBI Taxonomy" id="2592383"/>
    <lineage>
        <taxon>Bacteria</taxon>
        <taxon>Pseudomonadati</taxon>
        <taxon>Pseudomonadota</taxon>
        <taxon>Gammaproteobacteria</taxon>
        <taxon>Oceanospirillales</taxon>
        <taxon>Pleioneaceae</taxon>
        <taxon>Aliikangiella</taxon>
    </lineage>
</organism>
<feature type="domain" description="HD/PDEase" evidence="1">
    <location>
        <begin position="35"/>
        <end position="160"/>
    </location>
</feature>
<evidence type="ECO:0000313" key="3">
    <source>
        <dbReference type="Proteomes" id="UP000315439"/>
    </source>
</evidence>